<name>A0A5N6V6W2_ASPTM</name>
<sequence length="103" mass="11603">MLNITLPDESRNSVCKEVSGSDDLTPNGWYLLRGWAIRYDPSPNVKPGKGRSGTYRGSRRKTLRVPARRNLSHGPNRQRMTACLDGKISPTLHRLDRRSATLT</sequence>
<protein>
    <submittedName>
        <fullName evidence="1">Uncharacterized protein</fullName>
    </submittedName>
</protein>
<dbReference type="EMBL" id="ML738594">
    <property type="protein sequence ID" value="KAE8166390.1"/>
    <property type="molecule type" value="Genomic_DNA"/>
</dbReference>
<organism evidence="1 2">
    <name type="scientific">Aspergillus tamarii</name>
    <dbReference type="NCBI Taxonomy" id="41984"/>
    <lineage>
        <taxon>Eukaryota</taxon>
        <taxon>Fungi</taxon>
        <taxon>Dikarya</taxon>
        <taxon>Ascomycota</taxon>
        <taxon>Pezizomycotina</taxon>
        <taxon>Eurotiomycetes</taxon>
        <taxon>Eurotiomycetidae</taxon>
        <taxon>Eurotiales</taxon>
        <taxon>Aspergillaceae</taxon>
        <taxon>Aspergillus</taxon>
        <taxon>Aspergillus subgen. Circumdati</taxon>
    </lineage>
</organism>
<gene>
    <name evidence="1" type="ORF">BDV40DRAFT_4168</name>
</gene>
<accession>A0A5N6V6W2</accession>
<keyword evidence="2" id="KW-1185">Reference proteome</keyword>
<dbReference type="Proteomes" id="UP000326950">
    <property type="component" value="Unassembled WGS sequence"/>
</dbReference>
<reference evidence="1 2" key="1">
    <citation type="submission" date="2019-04" db="EMBL/GenBank/DDBJ databases">
        <title>Friends and foes A comparative genomics study of 23 Aspergillus species from section Flavi.</title>
        <authorList>
            <consortium name="DOE Joint Genome Institute"/>
            <person name="Kjaerbolling I."/>
            <person name="Vesth T."/>
            <person name="Frisvad J.C."/>
            <person name="Nybo J.L."/>
            <person name="Theobald S."/>
            <person name="Kildgaard S."/>
            <person name="Isbrandt T."/>
            <person name="Kuo A."/>
            <person name="Sato A."/>
            <person name="Lyhne E.K."/>
            <person name="Kogle M.E."/>
            <person name="Wiebenga A."/>
            <person name="Kun R.S."/>
            <person name="Lubbers R.J."/>
            <person name="Makela M.R."/>
            <person name="Barry K."/>
            <person name="Chovatia M."/>
            <person name="Clum A."/>
            <person name="Daum C."/>
            <person name="Haridas S."/>
            <person name="He G."/>
            <person name="LaButti K."/>
            <person name="Lipzen A."/>
            <person name="Mondo S."/>
            <person name="Riley R."/>
            <person name="Salamov A."/>
            <person name="Simmons B.A."/>
            <person name="Magnuson J.K."/>
            <person name="Henrissat B."/>
            <person name="Mortensen U.H."/>
            <person name="Larsen T.O."/>
            <person name="Devries R.P."/>
            <person name="Grigoriev I.V."/>
            <person name="Machida M."/>
            <person name="Baker S.E."/>
            <person name="Andersen M.R."/>
        </authorList>
    </citation>
    <scope>NUCLEOTIDE SEQUENCE [LARGE SCALE GENOMIC DNA]</scope>
    <source>
        <strain evidence="1 2">CBS 117626</strain>
    </source>
</reference>
<evidence type="ECO:0000313" key="1">
    <source>
        <dbReference type="EMBL" id="KAE8166390.1"/>
    </source>
</evidence>
<evidence type="ECO:0000313" key="2">
    <source>
        <dbReference type="Proteomes" id="UP000326950"/>
    </source>
</evidence>
<proteinExistence type="predicted"/>
<dbReference type="AlphaFoldDB" id="A0A5N6V6W2"/>